<evidence type="ECO:0000256" key="1">
    <source>
        <dbReference type="SAM" id="MobiDB-lite"/>
    </source>
</evidence>
<protein>
    <submittedName>
        <fullName evidence="2">Uncharacterized protein</fullName>
    </submittedName>
</protein>
<gene>
    <name evidence="2" type="ORF">GQ55_1G254600</name>
</gene>
<dbReference type="EMBL" id="CM009749">
    <property type="protein sequence ID" value="PUZ75987.1"/>
    <property type="molecule type" value="Genomic_DNA"/>
</dbReference>
<dbReference type="Gramene" id="PUZ75987">
    <property type="protein sequence ID" value="PUZ75987"/>
    <property type="gene ID" value="GQ55_1G254600"/>
</dbReference>
<accession>A0A2T7F7C9</accession>
<organism evidence="2 3">
    <name type="scientific">Panicum hallii var. hallii</name>
    <dbReference type="NCBI Taxonomy" id="1504633"/>
    <lineage>
        <taxon>Eukaryota</taxon>
        <taxon>Viridiplantae</taxon>
        <taxon>Streptophyta</taxon>
        <taxon>Embryophyta</taxon>
        <taxon>Tracheophyta</taxon>
        <taxon>Spermatophyta</taxon>
        <taxon>Magnoliopsida</taxon>
        <taxon>Liliopsida</taxon>
        <taxon>Poales</taxon>
        <taxon>Poaceae</taxon>
        <taxon>PACMAD clade</taxon>
        <taxon>Panicoideae</taxon>
        <taxon>Panicodae</taxon>
        <taxon>Paniceae</taxon>
        <taxon>Panicinae</taxon>
        <taxon>Panicum</taxon>
        <taxon>Panicum sect. Panicum</taxon>
    </lineage>
</organism>
<feature type="region of interest" description="Disordered" evidence="1">
    <location>
        <begin position="62"/>
        <end position="88"/>
    </location>
</feature>
<dbReference type="Proteomes" id="UP000244336">
    <property type="component" value="Chromosome 1"/>
</dbReference>
<dbReference type="AlphaFoldDB" id="A0A2T7F7C9"/>
<reference evidence="2 3" key="1">
    <citation type="submission" date="2018-04" db="EMBL/GenBank/DDBJ databases">
        <title>WGS assembly of Panicum hallii var. hallii HAL2.</title>
        <authorList>
            <person name="Lovell J."/>
            <person name="Jenkins J."/>
            <person name="Lowry D."/>
            <person name="Mamidi S."/>
            <person name="Sreedasyam A."/>
            <person name="Weng X."/>
            <person name="Barry K."/>
            <person name="Bonette J."/>
            <person name="Campitelli B."/>
            <person name="Daum C."/>
            <person name="Gordon S."/>
            <person name="Gould B."/>
            <person name="Lipzen A."/>
            <person name="MacQueen A."/>
            <person name="Palacio-Mejia J."/>
            <person name="Plott C."/>
            <person name="Shakirov E."/>
            <person name="Shu S."/>
            <person name="Yoshinaga Y."/>
            <person name="Zane M."/>
            <person name="Rokhsar D."/>
            <person name="Grimwood J."/>
            <person name="Schmutz J."/>
            <person name="Juenger T."/>
        </authorList>
    </citation>
    <scope>NUCLEOTIDE SEQUENCE [LARGE SCALE GENOMIC DNA]</scope>
    <source>
        <strain evidence="3">cv. HAL2</strain>
    </source>
</reference>
<sequence length="159" mass="18173">MMNDRFQVNHQYVPLDATKVRMKLDRFQGYWEVQPSGSKKMYTSSGGEITGHDQLWTHLFSPSEATRSDAGSKKRKSREDTTPKDKESALKYMVERESSVAARQIFATALACPNTVSGFWCLDGYLSRRQHLIDMWKTGMVRVPEVEGIHPSLLPADFR</sequence>
<proteinExistence type="predicted"/>
<name>A0A2T7F7C9_9POAL</name>
<keyword evidence="3" id="KW-1185">Reference proteome</keyword>
<evidence type="ECO:0000313" key="3">
    <source>
        <dbReference type="Proteomes" id="UP000244336"/>
    </source>
</evidence>
<feature type="compositionally biased region" description="Basic and acidic residues" evidence="1">
    <location>
        <begin position="66"/>
        <end position="88"/>
    </location>
</feature>
<evidence type="ECO:0000313" key="2">
    <source>
        <dbReference type="EMBL" id="PUZ75987.1"/>
    </source>
</evidence>